<name>A0A914VLB0_9BILA</name>
<dbReference type="PANTHER" id="PTHR21229">
    <property type="entry name" value="LUNG SEVEN TRANSMEMBRANE RECEPTOR"/>
    <property type="match status" value="1"/>
</dbReference>
<organism evidence="9 10">
    <name type="scientific">Plectus sambesii</name>
    <dbReference type="NCBI Taxonomy" id="2011161"/>
    <lineage>
        <taxon>Eukaryota</taxon>
        <taxon>Metazoa</taxon>
        <taxon>Ecdysozoa</taxon>
        <taxon>Nematoda</taxon>
        <taxon>Chromadorea</taxon>
        <taxon>Plectida</taxon>
        <taxon>Plectina</taxon>
        <taxon>Plectoidea</taxon>
        <taxon>Plectidae</taxon>
        <taxon>Plectus</taxon>
    </lineage>
</organism>
<keyword evidence="9" id="KW-1185">Reference proteome</keyword>
<dbReference type="InterPro" id="IPR053937">
    <property type="entry name" value="GOST_TM"/>
</dbReference>
<proteinExistence type="predicted"/>
<accession>A0A914VLB0</accession>
<evidence type="ECO:0000259" key="8">
    <source>
        <dbReference type="Pfam" id="PF06814"/>
    </source>
</evidence>
<evidence type="ECO:0000256" key="7">
    <source>
        <dbReference type="SAM" id="SignalP"/>
    </source>
</evidence>
<keyword evidence="2 6" id="KW-0812">Transmembrane</keyword>
<evidence type="ECO:0000313" key="9">
    <source>
        <dbReference type="Proteomes" id="UP000887566"/>
    </source>
</evidence>
<evidence type="ECO:0000256" key="1">
    <source>
        <dbReference type="ARBA" id="ARBA00004141"/>
    </source>
</evidence>
<dbReference type="Pfam" id="PF06814">
    <property type="entry name" value="GOST_TM"/>
    <property type="match status" value="1"/>
</dbReference>
<keyword evidence="4 6" id="KW-1133">Transmembrane helix</keyword>
<dbReference type="WBParaSite" id="PSAMB.scaffold2114size25282.g16395.t1">
    <property type="protein sequence ID" value="PSAMB.scaffold2114size25282.g16395.t1"/>
    <property type="gene ID" value="PSAMB.scaffold2114size25282.g16395"/>
</dbReference>
<evidence type="ECO:0000256" key="3">
    <source>
        <dbReference type="ARBA" id="ARBA00022729"/>
    </source>
</evidence>
<feature type="transmembrane region" description="Helical" evidence="6">
    <location>
        <begin position="233"/>
        <end position="255"/>
    </location>
</feature>
<dbReference type="AlphaFoldDB" id="A0A914VLB0"/>
<dbReference type="GO" id="GO:0016020">
    <property type="term" value="C:membrane"/>
    <property type="evidence" value="ECO:0007669"/>
    <property type="project" value="UniProtKB-SubCell"/>
</dbReference>
<keyword evidence="3 7" id="KW-0732">Signal</keyword>
<sequence>MLTAVLLFGCLSLLLPSYTWGNSLLTPGKVQDNVQLKKGDYMFVGFPHASFSHTEVQILFHCNDNTAEYEFEAQFTIRSSPCDKEFFDVRRKEAVQNLLEFYFNEKEKIPGDYHYDKIVHYQSPKQKIKCKNGGTELFPGGMANMSVVNVKPQGSSTRTKRQPGVNGHDTIDGGTSNQLSSWHPAVFLPVDGIYFLVIRLQVTDTNQDKLEVHNVTVEVQWRGPKGYLSAIDYPLLTFYGVMCGVYGVYALAWFIISMMYWKDLLRIQYWIGAVILLGMVEKAVFYAEYQTMSITGLSVEGAIELAELVSCLKRTLARMLIIIVSVGFGIVKPRLGSTLHQVVGVGFVYFILCAIEGVMRVSKNRPEAAKQKQLAALPLVLLEVGIFWWIFTALVNTMRALRLRRNEVKLSLYRHFTNTLCIAVLASVAFMFWSLYEHVFTDCLKDWT</sequence>
<evidence type="ECO:0000256" key="6">
    <source>
        <dbReference type="SAM" id="Phobius"/>
    </source>
</evidence>
<feature type="transmembrane region" description="Helical" evidence="6">
    <location>
        <begin position="343"/>
        <end position="362"/>
    </location>
</feature>
<dbReference type="GO" id="GO:0042147">
    <property type="term" value="P:retrograde transport, endosome to Golgi"/>
    <property type="evidence" value="ECO:0007669"/>
    <property type="project" value="TreeGrafter"/>
</dbReference>
<dbReference type="Proteomes" id="UP000887566">
    <property type="component" value="Unplaced"/>
</dbReference>
<feature type="transmembrane region" description="Helical" evidence="6">
    <location>
        <begin position="374"/>
        <end position="395"/>
    </location>
</feature>
<evidence type="ECO:0000313" key="10">
    <source>
        <dbReference type="WBParaSite" id="PSAMB.scaffold2114size25282.g16395.t1"/>
    </source>
</evidence>
<evidence type="ECO:0000256" key="2">
    <source>
        <dbReference type="ARBA" id="ARBA00022692"/>
    </source>
</evidence>
<feature type="transmembrane region" description="Helical" evidence="6">
    <location>
        <begin position="416"/>
        <end position="436"/>
    </location>
</feature>
<evidence type="ECO:0000256" key="5">
    <source>
        <dbReference type="ARBA" id="ARBA00023136"/>
    </source>
</evidence>
<dbReference type="GO" id="GO:0005794">
    <property type="term" value="C:Golgi apparatus"/>
    <property type="evidence" value="ECO:0007669"/>
    <property type="project" value="TreeGrafter"/>
</dbReference>
<protein>
    <submittedName>
        <fullName evidence="10">Transmembrane protein 87A</fullName>
    </submittedName>
</protein>
<reference evidence="10" key="1">
    <citation type="submission" date="2022-11" db="UniProtKB">
        <authorList>
            <consortium name="WormBaseParasite"/>
        </authorList>
    </citation>
    <scope>IDENTIFICATION</scope>
</reference>
<dbReference type="GO" id="GO:0005829">
    <property type="term" value="C:cytosol"/>
    <property type="evidence" value="ECO:0007669"/>
    <property type="project" value="GOC"/>
</dbReference>
<dbReference type="InterPro" id="IPR009637">
    <property type="entry name" value="GPR107/GPR108-like"/>
</dbReference>
<feature type="domain" description="GOST seven transmembrane" evidence="8">
    <location>
        <begin position="234"/>
        <end position="447"/>
    </location>
</feature>
<comment type="subcellular location">
    <subcellularLocation>
        <location evidence="1">Membrane</location>
        <topology evidence="1">Multi-pass membrane protein</topology>
    </subcellularLocation>
</comment>
<dbReference type="PANTHER" id="PTHR21229:SF1">
    <property type="entry name" value="GH17801P"/>
    <property type="match status" value="1"/>
</dbReference>
<keyword evidence="5 6" id="KW-0472">Membrane</keyword>
<evidence type="ECO:0000256" key="4">
    <source>
        <dbReference type="ARBA" id="ARBA00022989"/>
    </source>
</evidence>
<feature type="signal peptide" evidence="7">
    <location>
        <begin position="1"/>
        <end position="21"/>
    </location>
</feature>
<feature type="chain" id="PRO_5038022996" evidence="7">
    <location>
        <begin position="22"/>
        <end position="448"/>
    </location>
</feature>
<feature type="transmembrane region" description="Helical" evidence="6">
    <location>
        <begin position="267"/>
        <end position="287"/>
    </location>
</feature>